<dbReference type="OrthoDB" id="346923at2759"/>
<sequence length="305" mass="34376">MSSIGGPSGNAYRSLSYHSECSRTSSPLELETSCGTHSRRLAEPKGGDRQFIWRTTKDRFIDFCLTPEEESRLKLCHDRITASSWSSVTPEEVDDCLLTQEKREKALRRPFLQQLRSFWCYVLSPRGLEEDGRRLFRTVIPCYEDTMLTAKYFGIEQSDFNSRIYFLLVHVWSLHCALQKAVSEFRIPAVLREQQFTSLGFCVSLDEAFEDESAFPAGQLAHRLWVTVFGAKEKSRDCPELIALTTYSLRAAACNAFLNALLEELCFNAAARRIGTGGIPLASLAPQSLSKVAKLVVPKSRQAGR</sequence>
<name>U6G5E2_9EIME</name>
<keyword evidence="2" id="KW-1185">Reference proteome</keyword>
<dbReference type="EMBL" id="HG690888">
    <property type="protein sequence ID" value="CDI75395.1"/>
    <property type="molecule type" value="Genomic_DNA"/>
</dbReference>
<evidence type="ECO:0000313" key="2">
    <source>
        <dbReference type="Proteomes" id="UP000018201"/>
    </source>
</evidence>
<organism evidence="1 2">
    <name type="scientific">Eimeria praecox</name>
    <dbReference type="NCBI Taxonomy" id="51316"/>
    <lineage>
        <taxon>Eukaryota</taxon>
        <taxon>Sar</taxon>
        <taxon>Alveolata</taxon>
        <taxon>Apicomplexa</taxon>
        <taxon>Conoidasida</taxon>
        <taxon>Coccidia</taxon>
        <taxon>Eucoccidiorida</taxon>
        <taxon>Eimeriorina</taxon>
        <taxon>Eimeriidae</taxon>
        <taxon>Eimeria</taxon>
    </lineage>
</organism>
<proteinExistence type="predicted"/>
<reference evidence="1" key="2">
    <citation type="submission" date="2013-10" db="EMBL/GenBank/DDBJ databases">
        <authorList>
            <person name="Aslett M."/>
        </authorList>
    </citation>
    <scope>NUCLEOTIDE SEQUENCE [LARGE SCALE GENOMIC DNA]</scope>
    <source>
        <strain evidence="1">Houghton</strain>
    </source>
</reference>
<gene>
    <name evidence="1" type="ORF">EPH_0021240</name>
</gene>
<dbReference type="AlphaFoldDB" id="U6G5E2"/>
<accession>U6G5E2</accession>
<evidence type="ECO:0000313" key="1">
    <source>
        <dbReference type="EMBL" id="CDI75395.1"/>
    </source>
</evidence>
<dbReference type="VEuPathDB" id="ToxoDB:EPH_0021240"/>
<protein>
    <submittedName>
        <fullName evidence="1">Uncharacterized protein</fullName>
    </submittedName>
</protein>
<reference evidence="1" key="1">
    <citation type="submission" date="2013-10" db="EMBL/GenBank/DDBJ databases">
        <title>Genomic analysis of the causative agents of coccidiosis in chickens.</title>
        <authorList>
            <person name="Reid A.J."/>
            <person name="Blake D."/>
            <person name="Billington K."/>
            <person name="Browne H."/>
            <person name="Dunn M."/>
            <person name="Hung S."/>
            <person name="Kawahara F."/>
            <person name="Miranda-Saavedra D."/>
            <person name="Mourier T."/>
            <person name="Nagra H."/>
            <person name="Otto T.D."/>
            <person name="Rawlings N."/>
            <person name="Sanchez A."/>
            <person name="Sanders M."/>
            <person name="Subramaniam C."/>
            <person name="Tay Y."/>
            <person name="Dear P."/>
            <person name="Doerig C."/>
            <person name="Gruber A."/>
            <person name="Parkinson J."/>
            <person name="Shirley M."/>
            <person name="Wan K.L."/>
            <person name="Berriman M."/>
            <person name="Tomley F."/>
            <person name="Pain A."/>
        </authorList>
    </citation>
    <scope>NUCLEOTIDE SEQUENCE [LARGE SCALE GENOMIC DNA]</scope>
    <source>
        <strain evidence="1">Houghton</strain>
    </source>
</reference>
<dbReference type="Proteomes" id="UP000018201">
    <property type="component" value="Unassembled WGS sequence"/>
</dbReference>